<sequence length="131" mass="14475">MAFATCLPCQVFRTAISSMRFMMQKACALSLTSDKKNPYAPNVRAFIEQGYKNMIHKGYYAFFAPVRMAREIVVALCTALVVALKDKEILAGLAQSGMSAMSTSPQEAARLLKQDRAKWQAIVKQVGYVAT</sequence>
<dbReference type="InterPro" id="IPR042100">
    <property type="entry name" value="Bug_dom1"/>
</dbReference>
<dbReference type="Gene3D" id="3.40.190.10">
    <property type="entry name" value="Periplasmic binding protein-like II"/>
    <property type="match status" value="1"/>
</dbReference>
<dbReference type="Proteomes" id="UP000214603">
    <property type="component" value="Unassembled WGS sequence"/>
</dbReference>
<proteinExistence type="inferred from homology"/>
<dbReference type="AlphaFoldDB" id="A0A225M699"/>
<comment type="similarity">
    <text evidence="1">Belongs to the UPF0065 (bug) family.</text>
</comment>
<dbReference type="EMBL" id="NJIH01000010">
    <property type="protein sequence ID" value="OWT56847.1"/>
    <property type="molecule type" value="Genomic_DNA"/>
</dbReference>
<dbReference type="PANTHER" id="PTHR42928:SF5">
    <property type="entry name" value="BLR1237 PROTEIN"/>
    <property type="match status" value="1"/>
</dbReference>
<keyword evidence="3" id="KW-1185">Reference proteome</keyword>
<reference evidence="3" key="1">
    <citation type="submission" date="2017-06" db="EMBL/GenBank/DDBJ databases">
        <title>Herbaspirillum phytohormonus sp. nov., isolated from the root nodule of Robinia pseudoacacia in lead-zinc mine.</title>
        <authorList>
            <person name="Fan M."/>
            <person name="Lin Y."/>
        </authorList>
    </citation>
    <scope>NUCLEOTIDE SEQUENCE [LARGE SCALE GENOMIC DNA]</scope>
    <source>
        <strain evidence="3">SC-089</strain>
    </source>
</reference>
<evidence type="ECO:0000313" key="3">
    <source>
        <dbReference type="Proteomes" id="UP000214603"/>
    </source>
</evidence>
<comment type="caution">
    <text evidence="2">The sequence shown here is derived from an EMBL/GenBank/DDBJ whole genome shotgun (WGS) entry which is preliminary data.</text>
</comment>
<protein>
    <submittedName>
        <fullName evidence="2">Uncharacterized protein</fullName>
    </submittedName>
</protein>
<dbReference type="Gene3D" id="3.40.190.150">
    <property type="entry name" value="Bordetella uptake gene, domain 1"/>
    <property type="match status" value="1"/>
</dbReference>
<dbReference type="Pfam" id="PF03401">
    <property type="entry name" value="TctC"/>
    <property type="match status" value="1"/>
</dbReference>
<name>A0A225M699_9BURK</name>
<dbReference type="PANTHER" id="PTHR42928">
    <property type="entry name" value="TRICARBOXYLATE-BINDING PROTEIN"/>
    <property type="match status" value="1"/>
</dbReference>
<evidence type="ECO:0000256" key="1">
    <source>
        <dbReference type="ARBA" id="ARBA00006987"/>
    </source>
</evidence>
<gene>
    <name evidence="2" type="ORF">CEY11_18385</name>
</gene>
<dbReference type="InterPro" id="IPR005064">
    <property type="entry name" value="BUG"/>
</dbReference>
<organism evidence="2 3">
    <name type="scientific">Candidimonas nitroreducens</name>
    <dbReference type="NCBI Taxonomy" id="683354"/>
    <lineage>
        <taxon>Bacteria</taxon>
        <taxon>Pseudomonadati</taxon>
        <taxon>Pseudomonadota</taxon>
        <taxon>Betaproteobacteria</taxon>
        <taxon>Burkholderiales</taxon>
        <taxon>Alcaligenaceae</taxon>
        <taxon>Candidimonas</taxon>
    </lineage>
</organism>
<accession>A0A225M699</accession>
<evidence type="ECO:0000313" key="2">
    <source>
        <dbReference type="EMBL" id="OWT56847.1"/>
    </source>
</evidence>